<dbReference type="InterPro" id="IPR029787">
    <property type="entry name" value="Nucleotide_cyclase"/>
</dbReference>
<keyword evidence="1" id="KW-0547">Nucleotide-binding</keyword>
<dbReference type="Pfam" id="PF13191">
    <property type="entry name" value="AAA_16"/>
    <property type="match status" value="1"/>
</dbReference>
<dbReference type="InterPro" id="IPR041664">
    <property type="entry name" value="AAA_16"/>
</dbReference>
<dbReference type="PANTHER" id="PTHR16305:SF28">
    <property type="entry name" value="GUANYLATE CYCLASE DOMAIN-CONTAINING PROTEIN"/>
    <property type="match status" value="1"/>
</dbReference>
<accession>A0A7V3ZYU2</accession>
<dbReference type="Gene3D" id="3.40.50.300">
    <property type="entry name" value="P-loop containing nucleotide triphosphate hydrolases"/>
    <property type="match status" value="1"/>
</dbReference>
<dbReference type="SUPFAM" id="SSF52540">
    <property type="entry name" value="P-loop containing nucleoside triphosphate hydrolases"/>
    <property type="match status" value="1"/>
</dbReference>
<evidence type="ECO:0000256" key="1">
    <source>
        <dbReference type="ARBA" id="ARBA00022741"/>
    </source>
</evidence>
<dbReference type="Pfam" id="PF13240">
    <property type="entry name" value="Zn_Ribbon_1"/>
    <property type="match status" value="1"/>
</dbReference>
<dbReference type="InterPro" id="IPR001054">
    <property type="entry name" value="A/G_cyclase"/>
</dbReference>
<dbReference type="GO" id="GO:0004016">
    <property type="term" value="F:adenylate cyclase activity"/>
    <property type="evidence" value="ECO:0007669"/>
    <property type="project" value="UniProtKB-ARBA"/>
</dbReference>
<dbReference type="GO" id="GO:0009190">
    <property type="term" value="P:cyclic nucleotide biosynthetic process"/>
    <property type="evidence" value="ECO:0007669"/>
    <property type="project" value="InterPro"/>
</dbReference>
<name>A0A7V3ZYU2_UNCW3</name>
<dbReference type="SUPFAM" id="SSF55073">
    <property type="entry name" value="Nucleotide cyclase"/>
    <property type="match status" value="1"/>
</dbReference>
<gene>
    <name evidence="4" type="ORF">ENU66_07575</name>
</gene>
<reference evidence="4" key="1">
    <citation type="journal article" date="2020" name="mSystems">
        <title>Genome- and Community-Level Interaction Insights into Carbon Utilization and Element Cycling Functions of Hydrothermarchaeota in Hydrothermal Sediment.</title>
        <authorList>
            <person name="Zhou Z."/>
            <person name="Liu Y."/>
            <person name="Xu W."/>
            <person name="Pan J."/>
            <person name="Luo Z.H."/>
            <person name="Li M."/>
        </authorList>
    </citation>
    <scope>NUCLEOTIDE SEQUENCE [LARGE SCALE GENOMIC DNA]</scope>
    <source>
        <strain evidence="4">SpSt-69</strain>
    </source>
</reference>
<dbReference type="InterPro" id="IPR027417">
    <property type="entry name" value="P-loop_NTPase"/>
</dbReference>
<evidence type="ECO:0000313" key="4">
    <source>
        <dbReference type="EMBL" id="HGL18168.1"/>
    </source>
</evidence>
<dbReference type="GO" id="GO:0005737">
    <property type="term" value="C:cytoplasm"/>
    <property type="evidence" value="ECO:0007669"/>
    <property type="project" value="TreeGrafter"/>
</dbReference>
<dbReference type="AlphaFoldDB" id="A0A7V3ZYU2"/>
<dbReference type="InterPro" id="IPR026870">
    <property type="entry name" value="Zinc_ribbon_dom"/>
</dbReference>
<dbReference type="GO" id="GO:0035556">
    <property type="term" value="P:intracellular signal transduction"/>
    <property type="evidence" value="ECO:0007669"/>
    <property type="project" value="InterPro"/>
</dbReference>
<dbReference type="GO" id="GO:0005524">
    <property type="term" value="F:ATP binding"/>
    <property type="evidence" value="ECO:0007669"/>
    <property type="project" value="UniProtKB-KW"/>
</dbReference>
<dbReference type="EMBL" id="DTDJ01000047">
    <property type="protein sequence ID" value="HGL18168.1"/>
    <property type="molecule type" value="Genomic_DNA"/>
</dbReference>
<evidence type="ECO:0000259" key="3">
    <source>
        <dbReference type="PROSITE" id="PS50125"/>
    </source>
</evidence>
<proteinExistence type="predicted"/>
<dbReference type="CDD" id="cd07302">
    <property type="entry name" value="CHD"/>
    <property type="match status" value="1"/>
</dbReference>
<dbReference type="Pfam" id="PF00211">
    <property type="entry name" value="Guanylate_cyc"/>
    <property type="match status" value="1"/>
</dbReference>
<keyword evidence="2" id="KW-0067">ATP-binding</keyword>
<dbReference type="Gene3D" id="3.30.70.1230">
    <property type="entry name" value="Nucleotide cyclase"/>
    <property type="match status" value="1"/>
</dbReference>
<comment type="caution">
    <text evidence="4">The sequence shown here is derived from an EMBL/GenBank/DDBJ whole genome shotgun (WGS) entry which is preliminary data.</text>
</comment>
<dbReference type="PROSITE" id="PS50125">
    <property type="entry name" value="GUANYLATE_CYCLASE_2"/>
    <property type="match status" value="1"/>
</dbReference>
<dbReference type="SMART" id="SM00044">
    <property type="entry name" value="CYCc"/>
    <property type="match status" value="1"/>
</dbReference>
<protein>
    <submittedName>
        <fullName evidence="4">Zinc-ribbon domain-containing protein</fullName>
    </submittedName>
</protein>
<dbReference type="PANTHER" id="PTHR16305">
    <property type="entry name" value="TESTICULAR SOLUBLE ADENYLYL CYCLASE"/>
    <property type="match status" value="1"/>
</dbReference>
<feature type="domain" description="Guanylate cyclase" evidence="3">
    <location>
        <begin position="36"/>
        <end position="164"/>
    </location>
</feature>
<evidence type="ECO:0000256" key="2">
    <source>
        <dbReference type="ARBA" id="ARBA00022840"/>
    </source>
</evidence>
<sequence>MKCPNCGLENNETANFCINCGIPLKQLILPEKRIVTVIFADLVNFTRISENKDPEDVLNMLNEIFETIEQVVYKYEGFIDKYLGDGVMILFGAPIAHEDDVERAIRCSTEILEAIAKLAEGLKEDIKVKISINNGYVISGYTGGSRKRMYTVIGDTVNVAEKINDLAHPNSIVVTEKVAEYTTHLFDYKPLGEFTIPGREEPIKLYEYMQPKILEYGSLPTFKGKLVPLVGRKKELERLKSLLNSIESGTSTSASIIGEAGVGKSRMKYEIKKYCKEYKDYIILEALCKSQSKESAYEPFLDIIKALTQIKPEDTKDTKRSKIHNTFEKYSISVDAKKVIQNLLGLEPEFKLKEKLDIFEAFYEIFKSLSQNKPLFLIFEDIHWIDEASLDLLRFLIEKTSNLRIFYLLTYRPAKTILLPELSLTENIVLQNLTKEESEELIKNLLEVQELPAEFVELVYSKTEGNPLFIEELIERIYKDGFFHIKDGKLSLIKNLSEASIPDKISNLFLQEIDKLPPDTKQVAKIASVIGREFSKKILEEIWQREDLDFHLRKLEESGIAYADKTKEDHYIFKHSFVRDAAYNLLLKKEQKELHKKVGEAIEKLYSNHLEEFYESLAYHFELSDVLDKALYYNYKSGINLANIRMYSSACSKLKKAEEILKKISRIEDIMVDKGMIFDLYYRYAEALLKVGHFQEAESKIKEAINIAAEIRDFYLLSNCYQIEIEINYQSGDLYSLTTNLEAYKNHLPTTFFETYKTYASLEKNPYEFDEVSLEMSTKKMKNAKPVEFARYAEVNIEHINNIGGKKLMEKLITLLNEAESAVDERILPEYKLRKIKILLDSRLYEHAREEIEFSKNIIKKEYDEDSYIWLLIFDSFIKREQGEFAQAQKLLNVARSIAEDIPNHFLRGTILFNLGILNLGYLGERLGALTNFATSSEILQQIGERKIFFLTKIYSWITNIYVGNINTYDELPPNLKIPENLEWYKINNMLEILRGITELIAGDSKTGTNRLKKANYTYSNSEILILLLYTLLLLTSLKKDDLLDNLINRVFFVLQGRSENILDFAHYNSALLIYHYLKANIEKGHQIIKQRGDNPKIKAIRESSLIFEFGSIIYNGDIEALEKYYMIEEILTQLDIIRLPIQKTLLSIIQYKLIDDTDTALKDSKIKQIRQEMNKYRLTNLVPLIENLNKRES</sequence>
<organism evidence="4">
    <name type="scientific">candidate division WOR-3 bacterium</name>
    <dbReference type="NCBI Taxonomy" id="2052148"/>
    <lineage>
        <taxon>Bacteria</taxon>
        <taxon>Bacteria division WOR-3</taxon>
    </lineage>
</organism>